<name>A0ABV2YJ46_9ACTN</name>
<dbReference type="InterPro" id="IPR005302">
    <property type="entry name" value="MoCF_Sase_C"/>
</dbReference>
<keyword evidence="3" id="KW-1185">Reference proteome</keyword>
<evidence type="ECO:0000259" key="1">
    <source>
        <dbReference type="PROSITE" id="PS51340"/>
    </source>
</evidence>
<dbReference type="RefSeq" id="WP_108955426.1">
    <property type="nucleotide sequence ID" value="NZ_BEVZ01000005.1"/>
</dbReference>
<organism evidence="2 3">
    <name type="scientific">Streptomyces fragilis</name>
    <dbReference type="NCBI Taxonomy" id="67301"/>
    <lineage>
        <taxon>Bacteria</taxon>
        <taxon>Bacillati</taxon>
        <taxon>Actinomycetota</taxon>
        <taxon>Actinomycetes</taxon>
        <taxon>Kitasatosporales</taxon>
        <taxon>Streptomycetaceae</taxon>
        <taxon>Streptomyces</taxon>
    </lineage>
</organism>
<accession>A0ABV2YJ46</accession>
<dbReference type="InterPro" id="IPR052716">
    <property type="entry name" value="MOSC_domain"/>
</dbReference>
<dbReference type="SUPFAM" id="SSF50800">
    <property type="entry name" value="PK beta-barrel domain-like"/>
    <property type="match status" value="1"/>
</dbReference>
<dbReference type="EMBL" id="JBEZUR010000022">
    <property type="protein sequence ID" value="MEU3555750.1"/>
    <property type="molecule type" value="Genomic_DNA"/>
</dbReference>
<dbReference type="Proteomes" id="UP001550850">
    <property type="component" value="Unassembled WGS sequence"/>
</dbReference>
<protein>
    <submittedName>
        <fullName evidence="2">MOSC domain-containing protein</fullName>
    </submittedName>
</protein>
<sequence>MTGTVVAVSRSKEHTFTKPNEESITLLAGLGVEGDAHAGVTVKHRSRVAQDPTQPNLRQVHLLHTELFDEVVSAGYVVAPGEMGENVTTRGVDLLGLPTGTLLRLGEEAVVEVTGLRNPCLQIDAYQRGLLRHVVGRDESGDVIRKAGVMGVVRTGGVVRPGDTITVTLPAEPHRPLEKV</sequence>
<dbReference type="PANTHER" id="PTHR36930">
    <property type="entry name" value="METAL-SULFUR CLUSTER BIOSYNTHESIS PROTEINS YUAD-RELATED"/>
    <property type="match status" value="1"/>
</dbReference>
<evidence type="ECO:0000313" key="2">
    <source>
        <dbReference type="EMBL" id="MEU3555750.1"/>
    </source>
</evidence>
<evidence type="ECO:0000313" key="3">
    <source>
        <dbReference type="Proteomes" id="UP001550850"/>
    </source>
</evidence>
<feature type="domain" description="MOSC" evidence="1">
    <location>
        <begin position="18"/>
        <end position="168"/>
    </location>
</feature>
<reference evidence="2 3" key="1">
    <citation type="submission" date="2024-06" db="EMBL/GenBank/DDBJ databases">
        <title>The Natural Products Discovery Center: Release of the First 8490 Sequenced Strains for Exploring Actinobacteria Biosynthetic Diversity.</title>
        <authorList>
            <person name="Kalkreuter E."/>
            <person name="Kautsar S.A."/>
            <person name="Yang D."/>
            <person name="Bader C.D."/>
            <person name="Teijaro C.N."/>
            <person name="Fluegel L."/>
            <person name="Davis C.M."/>
            <person name="Simpson J.R."/>
            <person name="Lauterbach L."/>
            <person name="Steele A.D."/>
            <person name="Gui C."/>
            <person name="Meng S."/>
            <person name="Li G."/>
            <person name="Viehrig K."/>
            <person name="Ye F."/>
            <person name="Su P."/>
            <person name="Kiefer A.F."/>
            <person name="Nichols A."/>
            <person name="Cepeda A.J."/>
            <person name="Yan W."/>
            <person name="Fan B."/>
            <person name="Jiang Y."/>
            <person name="Adhikari A."/>
            <person name="Zheng C.-J."/>
            <person name="Schuster L."/>
            <person name="Cowan T.M."/>
            <person name="Smanski M.J."/>
            <person name="Chevrette M.G."/>
            <person name="De Carvalho L.P.S."/>
            <person name="Shen B."/>
        </authorList>
    </citation>
    <scope>NUCLEOTIDE SEQUENCE [LARGE SCALE GENOMIC DNA]</scope>
    <source>
        <strain evidence="2 3">NPDC038104</strain>
    </source>
</reference>
<dbReference type="InterPro" id="IPR011037">
    <property type="entry name" value="Pyrv_Knase-like_insert_dom_sf"/>
</dbReference>
<dbReference type="Gene3D" id="2.40.33.20">
    <property type="entry name" value="PK beta-barrel domain-like"/>
    <property type="match status" value="1"/>
</dbReference>
<proteinExistence type="predicted"/>
<gene>
    <name evidence="2" type="ORF">AB0E65_16265</name>
</gene>
<dbReference type="Pfam" id="PF03473">
    <property type="entry name" value="MOSC"/>
    <property type="match status" value="1"/>
</dbReference>
<dbReference type="PANTHER" id="PTHR36930:SF1">
    <property type="entry name" value="MOSC DOMAIN-CONTAINING PROTEIN"/>
    <property type="match status" value="1"/>
</dbReference>
<dbReference type="PROSITE" id="PS51340">
    <property type="entry name" value="MOSC"/>
    <property type="match status" value="1"/>
</dbReference>
<comment type="caution">
    <text evidence="2">The sequence shown here is derived from an EMBL/GenBank/DDBJ whole genome shotgun (WGS) entry which is preliminary data.</text>
</comment>